<accession>A0A6J8DGR8</accession>
<dbReference type="Gene3D" id="3.90.215.10">
    <property type="entry name" value="Gamma Fibrinogen, chain A, domain 1"/>
    <property type="match status" value="1"/>
</dbReference>
<protein>
    <recommendedName>
        <fullName evidence="1">Fibrinogen C-terminal domain-containing protein</fullName>
    </recommendedName>
</protein>
<dbReference type="InterPro" id="IPR002181">
    <property type="entry name" value="Fibrinogen_a/b/g_C_dom"/>
</dbReference>
<sequence length="524" mass="60777">MTKPHEVFQNRYDGNLDFYKNWKEYEEGFGDVNRLIKSEYSCEHYTELNLNRSKRSILAHFRCCILLLRLEFSRFVDEAEYYRLCKTCDENCKKPQCSCNKHEEFSKDTTFIVHKRSARKIAKHLDEILVEKGFLSDRAVYLCTACSNYAYENFVVPLKEKRAKYSSHYIDTTIELIESDIINIDDLLRLVCTIGKKKRGSLVSESNRASQQYKDDDFLNSYKPGDWLDGQSKIIVNFLKSLCGIDSFSLDDRKTIYFVKLYEQLLSCCNDNVIFPFSFSTNLITYFLTGSKTVCDINNAVSPCGSYSSIMNWLNSRSNTENTVPLDNDVSTFFYNNQVLSRNWRVNFDYKSTASVITNILHIFPNSPTNFQKIPELSPSSWLYHQTPQEISVLLENFKQNCDQIFRQYRKDFISQRLKLVWGEPDLVKENVSSKNSVYRQAEVDKSFDKYRFINDTSSKQPSSVVLGDPLMKNPCSYNAVKCVLDSILETTCKTRQWSIAGCDGSPYILGSILMDKSFCCHHC</sequence>
<dbReference type="InterPro" id="IPR036056">
    <property type="entry name" value="Fibrinogen-like_C"/>
</dbReference>
<gene>
    <name evidence="2" type="ORF">MCOR_41274</name>
</gene>
<evidence type="ECO:0000313" key="2">
    <source>
        <dbReference type="EMBL" id="CAC5407838.1"/>
    </source>
</evidence>
<proteinExistence type="predicted"/>
<evidence type="ECO:0000259" key="1">
    <source>
        <dbReference type="Pfam" id="PF00147"/>
    </source>
</evidence>
<dbReference type="EMBL" id="CACVKT020007423">
    <property type="protein sequence ID" value="CAC5407838.1"/>
    <property type="molecule type" value="Genomic_DNA"/>
</dbReference>
<dbReference type="AlphaFoldDB" id="A0A6J8DGR8"/>
<name>A0A6J8DGR8_MYTCO</name>
<evidence type="ECO:0000313" key="3">
    <source>
        <dbReference type="Proteomes" id="UP000507470"/>
    </source>
</evidence>
<dbReference type="Pfam" id="PF00147">
    <property type="entry name" value="Fibrinogen_C"/>
    <property type="match status" value="1"/>
</dbReference>
<dbReference type="SUPFAM" id="SSF56496">
    <property type="entry name" value="Fibrinogen C-terminal domain-like"/>
    <property type="match status" value="1"/>
</dbReference>
<reference evidence="2 3" key="1">
    <citation type="submission" date="2020-06" db="EMBL/GenBank/DDBJ databases">
        <authorList>
            <person name="Li R."/>
            <person name="Bekaert M."/>
        </authorList>
    </citation>
    <scope>NUCLEOTIDE SEQUENCE [LARGE SCALE GENOMIC DNA]</scope>
    <source>
        <strain evidence="3">wild</strain>
    </source>
</reference>
<organism evidence="2 3">
    <name type="scientific">Mytilus coruscus</name>
    <name type="common">Sea mussel</name>
    <dbReference type="NCBI Taxonomy" id="42192"/>
    <lineage>
        <taxon>Eukaryota</taxon>
        <taxon>Metazoa</taxon>
        <taxon>Spiralia</taxon>
        <taxon>Lophotrochozoa</taxon>
        <taxon>Mollusca</taxon>
        <taxon>Bivalvia</taxon>
        <taxon>Autobranchia</taxon>
        <taxon>Pteriomorphia</taxon>
        <taxon>Mytilida</taxon>
        <taxon>Mytiloidea</taxon>
        <taxon>Mytilidae</taxon>
        <taxon>Mytilinae</taxon>
        <taxon>Mytilus</taxon>
    </lineage>
</organism>
<dbReference type="InterPro" id="IPR014716">
    <property type="entry name" value="Fibrinogen_a/b/g_C_1"/>
</dbReference>
<keyword evidence="3" id="KW-1185">Reference proteome</keyword>
<dbReference type="OrthoDB" id="6151976at2759"/>
<feature type="domain" description="Fibrinogen C-terminal" evidence="1">
    <location>
        <begin position="7"/>
        <end position="48"/>
    </location>
</feature>
<dbReference type="Proteomes" id="UP000507470">
    <property type="component" value="Unassembled WGS sequence"/>
</dbReference>